<protein>
    <recommendedName>
        <fullName evidence="3">SUKH-4 immunity protein of toxin-antitoxin system</fullName>
    </recommendedName>
</protein>
<gene>
    <name evidence="1" type="ORF">ACFPZI_36695</name>
</gene>
<organism evidence="1 2">
    <name type="scientific">Streptomyces chlorus</name>
    <dbReference type="NCBI Taxonomy" id="887452"/>
    <lineage>
        <taxon>Bacteria</taxon>
        <taxon>Bacillati</taxon>
        <taxon>Actinomycetota</taxon>
        <taxon>Actinomycetes</taxon>
        <taxon>Kitasatosporales</taxon>
        <taxon>Streptomycetaceae</taxon>
        <taxon>Streptomyces</taxon>
    </lineage>
</organism>
<evidence type="ECO:0000313" key="2">
    <source>
        <dbReference type="Proteomes" id="UP001596180"/>
    </source>
</evidence>
<reference evidence="2" key="1">
    <citation type="journal article" date="2019" name="Int. J. Syst. Evol. Microbiol.">
        <title>The Global Catalogue of Microorganisms (GCM) 10K type strain sequencing project: providing services to taxonomists for standard genome sequencing and annotation.</title>
        <authorList>
            <consortium name="The Broad Institute Genomics Platform"/>
            <consortium name="The Broad Institute Genome Sequencing Center for Infectious Disease"/>
            <person name="Wu L."/>
            <person name="Ma J."/>
        </authorList>
    </citation>
    <scope>NUCLEOTIDE SEQUENCE [LARGE SCALE GENOMIC DNA]</scope>
    <source>
        <strain evidence="2">JCM 10411</strain>
    </source>
</reference>
<dbReference type="EMBL" id="JBHSOA010000140">
    <property type="protein sequence ID" value="MFC5857092.1"/>
    <property type="molecule type" value="Genomic_DNA"/>
</dbReference>
<sequence length="194" mass="20929">MTASDALLRRIEQDPPLAAALAWPGDFDIDRRDPLEDLVLPTGRPLHPIAGCGAGGTYFLCGERGAEDRPVLYADSEGQATLIGADLVDAITLIVVLPFWRDLAKGFAISELGSDLRADHPDFDAERDRLLHSLGLASISEEEAAARLLAVAARTAPDYVPRVPDDAYLPYELLFPSGPVQRSQRLTSVPGDDL</sequence>
<accession>A0ABW1E8A2</accession>
<name>A0ABW1E8A2_9ACTN</name>
<keyword evidence="2" id="KW-1185">Reference proteome</keyword>
<proteinExistence type="predicted"/>
<evidence type="ECO:0008006" key="3">
    <source>
        <dbReference type="Google" id="ProtNLM"/>
    </source>
</evidence>
<comment type="caution">
    <text evidence="1">The sequence shown here is derived from an EMBL/GenBank/DDBJ whole genome shotgun (WGS) entry which is preliminary data.</text>
</comment>
<dbReference type="Proteomes" id="UP001596180">
    <property type="component" value="Unassembled WGS sequence"/>
</dbReference>
<evidence type="ECO:0000313" key="1">
    <source>
        <dbReference type="EMBL" id="MFC5857092.1"/>
    </source>
</evidence>
<dbReference type="RefSeq" id="WP_381371497.1">
    <property type="nucleotide sequence ID" value="NZ_JBHSOA010000140.1"/>
</dbReference>